<keyword evidence="5" id="KW-0812">Transmembrane</keyword>
<sequence length="348" mass="36879">MKKTLLATAIAGAAALAATSASAATVYNQDGTKLDLYGNVQLAYTYIDQLGGDAQSELADNGSTFGAKGEHKINDDIVGYFKAEWEYDADESKGGGNGLNDGDQSYVGAKGSFGDARIGSWDQLIDDWVQDPLSNNEYFDLSDSSSEIIGDSQTREGNKLQYMSPVMSGMQFAVGSNFEGDAEGENVTDSNQASFYAGGKYTIGGFSIAAVYDDLGQFDGLDDGTGNGQGDIGEQYGITGQYTVDALRIAVKAERYAADADNADVDFYGVGARYGYGMGDVYGAYQYVDAESNSAVATDNGGDDSFNEFNLGVTYNISSAMYTYIEYAQYDRSGDDGDGAAVGIYYGF</sequence>
<evidence type="ECO:0000313" key="14">
    <source>
        <dbReference type="Proteomes" id="UP000319941"/>
    </source>
</evidence>
<dbReference type="GO" id="GO:0009279">
    <property type="term" value="C:cell outer membrane"/>
    <property type="evidence" value="ECO:0007669"/>
    <property type="project" value="UniProtKB-SubCell"/>
</dbReference>
<reference evidence="13 14" key="1">
    <citation type="submission" date="2019-07" db="EMBL/GenBank/DDBJ databases">
        <title>Diversity of Bacteria from Kongsfjorden, Arctic.</title>
        <authorList>
            <person name="Yu Y."/>
        </authorList>
    </citation>
    <scope>NUCLEOTIDE SEQUENCE [LARGE SCALE GENOMIC DNA]</scope>
    <source>
        <strain evidence="13 14">SM1923</strain>
    </source>
</reference>
<evidence type="ECO:0000256" key="6">
    <source>
        <dbReference type="ARBA" id="ARBA00022729"/>
    </source>
</evidence>
<evidence type="ECO:0000256" key="1">
    <source>
        <dbReference type="ARBA" id="ARBA00004571"/>
    </source>
</evidence>
<keyword evidence="10" id="KW-0998">Cell outer membrane</keyword>
<evidence type="ECO:0000256" key="4">
    <source>
        <dbReference type="ARBA" id="ARBA00022452"/>
    </source>
</evidence>
<dbReference type="CDD" id="cd00342">
    <property type="entry name" value="gram_neg_porins"/>
    <property type="match status" value="1"/>
</dbReference>
<dbReference type="EMBL" id="VNFH01000008">
    <property type="protein sequence ID" value="TVU69204.1"/>
    <property type="molecule type" value="Genomic_DNA"/>
</dbReference>
<comment type="caution">
    <text evidence="13">The sequence shown here is derived from an EMBL/GenBank/DDBJ whole genome shotgun (WGS) entry which is preliminary data.</text>
</comment>
<comment type="subunit">
    <text evidence="2">Homotrimer.</text>
</comment>
<keyword evidence="4" id="KW-1134">Transmembrane beta strand</keyword>
<evidence type="ECO:0000256" key="3">
    <source>
        <dbReference type="ARBA" id="ARBA00022448"/>
    </source>
</evidence>
<dbReference type="InterPro" id="IPR023614">
    <property type="entry name" value="Porin_dom_sf"/>
</dbReference>
<dbReference type="STRING" id="553385.GCA_000591415_00775"/>
<dbReference type="PRINTS" id="PR00184">
    <property type="entry name" value="NEISSPPORIN"/>
</dbReference>
<keyword evidence="14" id="KW-1185">Reference proteome</keyword>
<dbReference type="SUPFAM" id="SSF56935">
    <property type="entry name" value="Porins"/>
    <property type="match status" value="1"/>
</dbReference>
<dbReference type="PANTHER" id="PTHR34501:SF9">
    <property type="entry name" value="MAJOR OUTER MEMBRANE PROTEIN P.IA"/>
    <property type="match status" value="1"/>
</dbReference>
<comment type="subcellular location">
    <subcellularLocation>
        <location evidence="1">Cell outer membrane</location>
        <topology evidence="1">Multi-pass membrane protein</topology>
    </subcellularLocation>
</comment>
<dbReference type="Pfam" id="PF13609">
    <property type="entry name" value="Porin_4"/>
    <property type="match status" value="1"/>
</dbReference>
<evidence type="ECO:0000256" key="2">
    <source>
        <dbReference type="ARBA" id="ARBA00011233"/>
    </source>
</evidence>
<dbReference type="OrthoDB" id="8957883at2"/>
<dbReference type="GO" id="GO:0015288">
    <property type="term" value="F:porin activity"/>
    <property type="evidence" value="ECO:0007669"/>
    <property type="project" value="UniProtKB-KW"/>
</dbReference>
<organism evidence="13 14">
    <name type="scientific">Cobetia crustatorum</name>
    <dbReference type="NCBI Taxonomy" id="553385"/>
    <lineage>
        <taxon>Bacteria</taxon>
        <taxon>Pseudomonadati</taxon>
        <taxon>Pseudomonadota</taxon>
        <taxon>Gammaproteobacteria</taxon>
        <taxon>Oceanospirillales</taxon>
        <taxon>Halomonadaceae</taxon>
        <taxon>Cobetia</taxon>
    </lineage>
</organism>
<evidence type="ECO:0000256" key="11">
    <source>
        <dbReference type="SAM" id="SignalP"/>
    </source>
</evidence>
<keyword evidence="3" id="KW-0813">Transport</keyword>
<evidence type="ECO:0000256" key="10">
    <source>
        <dbReference type="ARBA" id="ARBA00023237"/>
    </source>
</evidence>
<dbReference type="PANTHER" id="PTHR34501">
    <property type="entry name" value="PROTEIN YDDL-RELATED"/>
    <property type="match status" value="1"/>
</dbReference>
<evidence type="ECO:0000256" key="8">
    <source>
        <dbReference type="ARBA" id="ARBA00023114"/>
    </source>
</evidence>
<dbReference type="InterPro" id="IPR033900">
    <property type="entry name" value="Gram_neg_porin_domain"/>
</dbReference>
<accession>A0A558HJ87</accession>
<dbReference type="InterPro" id="IPR050298">
    <property type="entry name" value="Gram-neg_bact_OMP"/>
</dbReference>
<protein>
    <submittedName>
        <fullName evidence="13">Porin</fullName>
    </submittedName>
</protein>
<keyword evidence="6 11" id="KW-0732">Signal</keyword>
<feature type="signal peptide" evidence="11">
    <location>
        <begin position="1"/>
        <end position="23"/>
    </location>
</feature>
<dbReference type="GO" id="GO:0046930">
    <property type="term" value="C:pore complex"/>
    <property type="evidence" value="ECO:0007669"/>
    <property type="project" value="UniProtKB-KW"/>
</dbReference>
<keyword evidence="8" id="KW-0626">Porin</keyword>
<dbReference type="AlphaFoldDB" id="A0A558HJ87"/>
<keyword evidence="9" id="KW-0472">Membrane</keyword>
<dbReference type="PRINTS" id="PR00182">
    <property type="entry name" value="ECOLNEIPORIN"/>
</dbReference>
<dbReference type="Proteomes" id="UP000319941">
    <property type="component" value="Unassembled WGS sequence"/>
</dbReference>
<name>A0A558HJ87_9GAMM</name>
<dbReference type="InterPro" id="IPR001702">
    <property type="entry name" value="Porin_Gram-ve"/>
</dbReference>
<proteinExistence type="predicted"/>
<dbReference type="RefSeq" id="WP_088742826.1">
    <property type="nucleotide sequence ID" value="NZ_CAWOWR010000137.1"/>
</dbReference>
<gene>
    <name evidence="13" type="ORF">FQP86_12160</name>
</gene>
<dbReference type="GO" id="GO:0034220">
    <property type="term" value="P:monoatomic ion transmembrane transport"/>
    <property type="evidence" value="ECO:0007669"/>
    <property type="project" value="InterPro"/>
</dbReference>
<evidence type="ECO:0000256" key="7">
    <source>
        <dbReference type="ARBA" id="ARBA00023065"/>
    </source>
</evidence>
<feature type="domain" description="Porin" evidence="12">
    <location>
        <begin position="13"/>
        <end position="334"/>
    </location>
</feature>
<feature type="chain" id="PRO_5022242118" evidence="11">
    <location>
        <begin position="24"/>
        <end position="348"/>
    </location>
</feature>
<evidence type="ECO:0000259" key="12">
    <source>
        <dbReference type="Pfam" id="PF13609"/>
    </source>
</evidence>
<evidence type="ECO:0000256" key="5">
    <source>
        <dbReference type="ARBA" id="ARBA00022692"/>
    </source>
</evidence>
<evidence type="ECO:0000256" key="9">
    <source>
        <dbReference type="ARBA" id="ARBA00023136"/>
    </source>
</evidence>
<keyword evidence="7" id="KW-0406">Ion transport</keyword>
<dbReference type="Gene3D" id="2.40.160.10">
    <property type="entry name" value="Porin"/>
    <property type="match status" value="1"/>
</dbReference>
<dbReference type="InterPro" id="IPR002299">
    <property type="entry name" value="Porin_Neis"/>
</dbReference>
<evidence type="ECO:0000313" key="13">
    <source>
        <dbReference type="EMBL" id="TVU69204.1"/>
    </source>
</evidence>